<dbReference type="AlphaFoldDB" id="A0A437H0U5"/>
<gene>
    <name evidence="1" type="ORF">EKN06_03335</name>
</gene>
<keyword evidence="2" id="KW-1185">Reference proteome</keyword>
<comment type="caution">
    <text evidence="1">The sequence shown here is derived from an EMBL/GenBank/DDBJ whole genome shotgun (WGS) entry which is preliminary data.</text>
</comment>
<reference evidence="1 2" key="1">
    <citation type="submission" date="2018-12" db="EMBL/GenBank/DDBJ databases">
        <title>Croceicoccus ponticola sp. nov., a lipolytic bacterium isolated from seawater.</title>
        <authorList>
            <person name="Yoon J.-H."/>
        </authorList>
    </citation>
    <scope>NUCLEOTIDE SEQUENCE [LARGE SCALE GENOMIC DNA]</scope>
    <source>
        <strain evidence="1 2">GM-16</strain>
    </source>
</reference>
<organism evidence="1 2">
    <name type="scientific">Croceicoccus ponticola</name>
    <dbReference type="NCBI Taxonomy" id="2217664"/>
    <lineage>
        <taxon>Bacteria</taxon>
        <taxon>Pseudomonadati</taxon>
        <taxon>Pseudomonadota</taxon>
        <taxon>Alphaproteobacteria</taxon>
        <taxon>Sphingomonadales</taxon>
        <taxon>Erythrobacteraceae</taxon>
        <taxon>Croceicoccus</taxon>
    </lineage>
</organism>
<proteinExistence type="predicted"/>
<evidence type="ECO:0000313" key="2">
    <source>
        <dbReference type="Proteomes" id="UP000283003"/>
    </source>
</evidence>
<dbReference type="OrthoDB" id="7427292at2"/>
<dbReference type="RefSeq" id="WP_127611435.1">
    <property type="nucleotide sequence ID" value="NZ_RXOL01000001.1"/>
</dbReference>
<dbReference type="EMBL" id="RXOL01000001">
    <property type="protein sequence ID" value="RVQ69245.1"/>
    <property type="molecule type" value="Genomic_DNA"/>
</dbReference>
<sequence length="265" mass="27514">MSDAVTNGADGSLADDLVFTLWFEGARPDADSVRSLFARTLVNSDTQIEVLTDSAREGAGDNGSAGATVLIGECRFTIEGLTPGVPAQTLDPSNRFGLDVGALAQAQSIRLAPQSLFVNDISVIAVIRDAVRLALALSGADRCLAVGWAAADSAMSAAYFRKVAADWLGGGPFPALGLVALESDADDGLVSKGLAVVTGQELVIAAMPGMVVADRARIAIRMIDYLVGHGPVDQVETIKVEGFSELIMAPDATGKKIYLKKSPIP</sequence>
<accession>A0A437H0U5</accession>
<name>A0A437H0U5_9SPHN</name>
<protein>
    <recommendedName>
        <fullName evidence="3">DUF4261 domain-containing protein</fullName>
    </recommendedName>
</protein>
<dbReference type="Proteomes" id="UP000283003">
    <property type="component" value="Unassembled WGS sequence"/>
</dbReference>
<evidence type="ECO:0008006" key="3">
    <source>
        <dbReference type="Google" id="ProtNLM"/>
    </source>
</evidence>
<evidence type="ECO:0000313" key="1">
    <source>
        <dbReference type="EMBL" id="RVQ69245.1"/>
    </source>
</evidence>